<evidence type="ECO:0000256" key="1">
    <source>
        <dbReference type="SAM" id="MobiDB-lite"/>
    </source>
</evidence>
<gene>
    <name evidence="2" type="ORF">S01H4_31369</name>
</gene>
<organism evidence="2">
    <name type="scientific">marine sediment metagenome</name>
    <dbReference type="NCBI Taxonomy" id="412755"/>
    <lineage>
        <taxon>unclassified sequences</taxon>
        <taxon>metagenomes</taxon>
        <taxon>ecological metagenomes</taxon>
    </lineage>
</organism>
<dbReference type="EMBL" id="BART01016289">
    <property type="protein sequence ID" value="GAG79821.1"/>
    <property type="molecule type" value="Genomic_DNA"/>
</dbReference>
<feature type="non-terminal residue" evidence="2">
    <location>
        <position position="88"/>
    </location>
</feature>
<protein>
    <submittedName>
        <fullName evidence="2">Uncharacterized protein</fullName>
    </submittedName>
</protein>
<proteinExistence type="predicted"/>
<dbReference type="AlphaFoldDB" id="X1C5Z4"/>
<sequence length="88" mass="10690">MTTSETKICTKCYEEKPLGEFHKDSNAKDKHHFQCKHCCCLYSNEYNKLNPEKVKAAKSTHHIDPEKLRLRKERYRKRNRKQIRIQNR</sequence>
<name>X1C5Z4_9ZZZZ</name>
<comment type="caution">
    <text evidence="2">The sequence shown here is derived from an EMBL/GenBank/DDBJ whole genome shotgun (WGS) entry which is preliminary data.</text>
</comment>
<reference evidence="2" key="1">
    <citation type="journal article" date="2014" name="Front. Microbiol.">
        <title>High frequency of phylogenetically diverse reductive dehalogenase-homologous genes in deep subseafloor sedimentary metagenomes.</title>
        <authorList>
            <person name="Kawai M."/>
            <person name="Futagami T."/>
            <person name="Toyoda A."/>
            <person name="Takaki Y."/>
            <person name="Nishi S."/>
            <person name="Hori S."/>
            <person name="Arai W."/>
            <person name="Tsubouchi T."/>
            <person name="Morono Y."/>
            <person name="Uchiyama I."/>
            <person name="Ito T."/>
            <person name="Fujiyama A."/>
            <person name="Inagaki F."/>
            <person name="Takami H."/>
        </authorList>
    </citation>
    <scope>NUCLEOTIDE SEQUENCE</scope>
    <source>
        <strain evidence="2">Expedition CK06-06</strain>
    </source>
</reference>
<feature type="compositionally biased region" description="Basic and acidic residues" evidence="1">
    <location>
        <begin position="56"/>
        <end position="68"/>
    </location>
</feature>
<feature type="compositionally biased region" description="Basic residues" evidence="1">
    <location>
        <begin position="69"/>
        <end position="88"/>
    </location>
</feature>
<evidence type="ECO:0000313" key="2">
    <source>
        <dbReference type="EMBL" id="GAG79821.1"/>
    </source>
</evidence>
<feature type="region of interest" description="Disordered" evidence="1">
    <location>
        <begin position="56"/>
        <end position="88"/>
    </location>
</feature>
<accession>X1C5Z4</accession>